<proteinExistence type="predicted"/>
<evidence type="ECO:0000313" key="3">
    <source>
        <dbReference type="Proteomes" id="UP000306552"/>
    </source>
</evidence>
<dbReference type="OrthoDB" id="705638at2"/>
<organism evidence="2 3">
    <name type="scientific">Mesohalobacter halotolerans</name>
    <dbReference type="NCBI Taxonomy" id="1883405"/>
    <lineage>
        <taxon>Bacteria</taxon>
        <taxon>Pseudomonadati</taxon>
        <taxon>Bacteroidota</taxon>
        <taxon>Flavobacteriia</taxon>
        <taxon>Flavobacteriales</taxon>
        <taxon>Flavobacteriaceae</taxon>
        <taxon>Mesohalobacter</taxon>
    </lineage>
</organism>
<comment type="caution">
    <text evidence="2">The sequence shown here is derived from an EMBL/GenBank/DDBJ whole genome shotgun (WGS) entry which is preliminary data.</text>
</comment>
<evidence type="ECO:0000256" key="1">
    <source>
        <dbReference type="SAM" id="SignalP"/>
    </source>
</evidence>
<keyword evidence="1" id="KW-0732">Signal</keyword>
<keyword evidence="3" id="KW-1185">Reference proteome</keyword>
<gene>
    <name evidence="2" type="ORF">FCN74_04850</name>
</gene>
<dbReference type="Pfam" id="PF14060">
    <property type="entry name" value="DUF4252"/>
    <property type="match status" value="1"/>
</dbReference>
<dbReference type="RefSeq" id="WP_138931477.1">
    <property type="nucleotide sequence ID" value="NZ_SWMU01000002.1"/>
</dbReference>
<feature type="signal peptide" evidence="1">
    <location>
        <begin position="1"/>
        <end position="19"/>
    </location>
</feature>
<name>A0A4V6ALE4_9FLAO</name>
<protein>
    <submittedName>
        <fullName evidence="2">DUF4252 domain-containing protein</fullName>
    </submittedName>
</protein>
<reference evidence="2 3" key="1">
    <citation type="submission" date="2019-04" db="EMBL/GenBank/DDBJ databases">
        <title>Psychroflexus halotolerans sp. nov., isolated from a marine solar saltern.</title>
        <authorList>
            <person name="Feng X."/>
        </authorList>
    </citation>
    <scope>NUCLEOTIDE SEQUENCE [LARGE SCALE GENOMIC DNA]</scope>
    <source>
        <strain evidence="2 3">WDS2C27</strain>
    </source>
</reference>
<evidence type="ECO:0000313" key="2">
    <source>
        <dbReference type="EMBL" id="TKS56375.1"/>
    </source>
</evidence>
<feature type="chain" id="PRO_5020985692" evidence="1">
    <location>
        <begin position="20"/>
        <end position="170"/>
    </location>
</feature>
<dbReference type="EMBL" id="SWMU01000002">
    <property type="protein sequence ID" value="TKS56375.1"/>
    <property type="molecule type" value="Genomic_DNA"/>
</dbReference>
<sequence length="170" mass="19327">MKTILIAISALLITGFTFSQDFDRYENTPGVSSVIINKNMFKLMSKLDLDSEDKEIQEYVKLINNLEDIKILKTNDSKMSEELNGDAKSYIKNNNLEELMRANEDGKRVSFHFKPGKTDDEIKQLFMHINGIDNENETVVIIINGLIDLRQVSKLANDLKVPGANSMNKK</sequence>
<dbReference type="Proteomes" id="UP000306552">
    <property type="component" value="Unassembled WGS sequence"/>
</dbReference>
<accession>A0A4V6ALE4</accession>
<dbReference type="InterPro" id="IPR025348">
    <property type="entry name" value="DUF4252"/>
</dbReference>
<dbReference type="AlphaFoldDB" id="A0A4V6ALE4"/>